<name>A0A6J3M371_9PEZI</name>
<evidence type="ECO:0000256" key="5">
    <source>
        <dbReference type="ARBA" id="ARBA00023033"/>
    </source>
</evidence>
<accession>A0A6J3M371</accession>
<evidence type="ECO:0000313" key="9">
    <source>
        <dbReference type="RefSeq" id="XP_033459374.1"/>
    </source>
</evidence>
<dbReference type="GO" id="GO:0071949">
    <property type="term" value="F:FAD binding"/>
    <property type="evidence" value="ECO:0007669"/>
    <property type="project" value="InterPro"/>
</dbReference>
<dbReference type="PANTHER" id="PTHR47178:SF1">
    <property type="entry name" value="FAD-BINDING DOMAIN-CONTAINING PROTEIN-RELATED"/>
    <property type="match status" value="1"/>
</dbReference>
<keyword evidence="2" id="KW-0285">Flavoprotein</keyword>
<gene>
    <name evidence="9" type="ORF">K489DRAFT_381083</name>
</gene>
<keyword evidence="6" id="KW-0732">Signal</keyword>
<dbReference type="Pfam" id="PF01494">
    <property type="entry name" value="FAD_binding_3"/>
    <property type="match status" value="1"/>
</dbReference>
<dbReference type="PRINTS" id="PR00420">
    <property type="entry name" value="RNGMNOXGNASE"/>
</dbReference>
<evidence type="ECO:0000256" key="4">
    <source>
        <dbReference type="ARBA" id="ARBA00023002"/>
    </source>
</evidence>
<feature type="chain" id="PRO_5026886358" evidence="6">
    <location>
        <begin position="22"/>
        <end position="411"/>
    </location>
</feature>
<evidence type="ECO:0000256" key="3">
    <source>
        <dbReference type="ARBA" id="ARBA00022827"/>
    </source>
</evidence>
<dbReference type="RefSeq" id="XP_033459374.1">
    <property type="nucleotide sequence ID" value="XM_033605032.1"/>
</dbReference>
<reference evidence="9" key="1">
    <citation type="submission" date="2020-01" db="EMBL/GenBank/DDBJ databases">
        <authorList>
            <consortium name="DOE Joint Genome Institute"/>
            <person name="Haridas S."/>
            <person name="Albert R."/>
            <person name="Binder M."/>
            <person name="Bloem J."/>
            <person name="Labutti K."/>
            <person name="Salamov A."/>
            <person name="Andreopoulos B."/>
            <person name="Baker S.E."/>
            <person name="Barry K."/>
            <person name="Bills G."/>
            <person name="Bluhm B.H."/>
            <person name="Cannon C."/>
            <person name="Castanera R."/>
            <person name="Culley D.E."/>
            <person name="Daum C."/>
            <person name="Ezra D."/>
            <person name="Gonzalez J.B."/>
            <person name="Henrissat B."/>
            <person name="Kuo A."/>
            <person name="Liang C."/>
            <person name="Lipzen A."/>
            <person name="Lutzoni F."/>
            <person name="Magnuson J."/>
            <person name="Mondo S."/>
            <person name="Nolan M."/>
            <person name="Ohm R."/>
            <person name="Pangilinan J."/>
            <person name="Park H.-J."/>
            <person name="Ramirez L."/>
            <person name="Alfaro M."/>
            <person name="Sun H."/>
            <person name="Tritt A."/>
            <person name="Yoshinaga Y."/>
            <person name="Zwiers L.-H."/>
            <person name="Turgeon B.G."/>
            <person name="Goodwin S.B."/>
            <person name="Spatafora J.W."/>
            <person name="Crous P.W."/>
            <person name="Grigoriev I.V."/>
        </authorList>
    </citation>
    <scope>NUCLEOTIDE SEQUENCE</scope>
    <source>
        <strain evidence="9">CBS 342.82</strain>
    </source>
</reference>
<organism evidence="9">
    <name type="scientific">Dissoconium aciculare CBS 342.82</name>
    <dbReference type="NCBI Taxonomy" id="1314786"/>
    <lineage>
        <taxon>Eukaryota</taxon>
        <taxon>Fungi</taxon>
        <taxon>Dikarya</taxon>
        <taxon>Ascomycota</taxon>
        <taxon>Pezizomycotina</taxon>
        <taxon>Dothideomycetes</taxon>
        <taxon>Dothideomycetidae</taxon>
        <taxon>Mycosphaerellales</taxon>
        <taxon>Dissoconiaceae</taxon>
        <taxon>Dissoconium</taxon>
    </lineage>
</organism>
<evidence type="ECO:0000256" key="2">
    <source>
        <dbReference type="ARBA" id="ARBA00022630"/>
    </source>
</evidence>
<keyword evidence="3" id="KW-0274">FAD</keyword>
<reference evidence="9" key="2">
    <citation type="submission" date="2020-04" db="EMBL/GenBank/DDBJ databases">
        <authorList>
            <consortium name="NCBI Genome Project"/>
        </authorList>
    </citation>
    <scope>NUCLEOTIDE SEQUENCE</scope>
    <source>
        <strain evidence="9">CBS 342.82</strain>
    </source>
</reference>
<dbReference type="PANTHER" id="PTHR47178">
    <property type="entry name" value="MONOOXYGENASE, FAD-BINDING"/>
    <property type="match status" value="1"/>
</dbReference>
<evidence type="ECO:0000313" key="8">
    <source>
        <dbReference type="Proteomes" id="UP000504637"/>
    </source>
</evidence>
<protein>
    <submittedName>
        <fullName evidence="9">FAD/NAD(P)-binding domain-containing protein</fullName>
    </submittedName>
</protein>
<dbReference type="Proteomes" id="UP000504637">
    <property type="component" value="Unplaced"/>
</dbReference>
<dbReference type="AlphaFoldDB" id="A0A6J3M371"/>
<dbReference type="InterPro" id="IPR036188">
    <property type="entry name" value="FAD/NAD-bd_sf"/>
</dbReference>
<dbReference type="GO" id="GO:0004497">
    <property type="term" value="F:monooxygenase activity"/>
    <property type="evidence" value="ECO:0007669"/>
    <property type="project" value="UniProtKB-KW"/>
</dbReference>
<dbReference type="Gene3D" id="3.50.50.60">
    <property type="entry name" value="FAD/NAD(P)-binding domain"/>
    <property type="match status" value="1"/>
</dbReference>
<dbReference type="OrthoDB" id="47494at2759"/>
<feature type="signal peptide" evidence="6">
    <location>
        <begin position="1"/>
        <end position="21"/>
    </location>
</feature>
<evidence type="ECO:0000259" key="7">
    <source>
        <dbReference type="Pfam" id="PF01494"/>
    </source>
</evidence>
<comment type="cofactor">
    <cofactor evidence="1">
        <name>FAD</name>
        <dbReference type="ChEBI" id="CHEBI:57692"/>
    </cofactor>
</comment>
<dbReference type="SUPFAM" id="SSF51905">
    <property type="entry name" value="FAD/NAD(P)-binding domain"/>
    <property type="match status" value="1"/>
</dbReference>
<keyword evidence="5" id="KW-0503">Monooxygenase</keyword>
<sequence>MATDTTPVLIIGAGITGLALAQACRRESVPYRIFEKDESAIASGNTWAAPLNWTAGVLSSLLPDDIATQIPGTYVNKSAVEAGQRPQFKCFDLGTAQAKSQKPSTERVFVNGSRLARLLSTNLNIEYGKQAQSLTVDAAGSVTVAFVDGTSAGGKFLVGCDGIHSDIRRILHPDEYKNIELPARAISATVQFSEVQIADIRALDQYFLYGIDQRNDTFLRFSLVEGPNDVSVEDARQDKANNSTYYRCEIVIAWPYRPDFLGRVEPTKVPNTDIGQFSMMQTIAENWIEPFRSLVMDINLNEAEIKPIEIADWICPEPSQEAPAINVSPLDGHVALAGDAAHTIAMYSGEAGDHAIMDVKHLVPLLRAVRSDDAGSFTEAAQAYERGMLQRSILAVLASRQACMDVHQIQQ</sequence>
<reference evidence="9" key="3">
    <citation type="submission" date="2025-08" db="UniProtKB">
        <authorList>
            <consortium name="RefSeq"/>
        </authorList>
    </citation>
    <scope>IDENTIFICATION</scope>
    <source>
        <strain evidence="9">CBS 342.82</strain>
    </source>
</reference>
<evidence type="ECO:0000256" key="1">
    <source>
        <dbReference type="ARBA" id="ARBA00001974"/>
    </source>
</evidence>
<dbReference type="GeneID" id="54362832"/>
<feature type="domain" description="FAD-binding" evidence="7">
    <location>
        <begin position="6"/>
        <end position="376"/>
    </location>
</feature>
<proteinExistence type="predicted"/>
<evidence type="ECO:0000256" key="6">
    <source>
        <dbReference type="SAM" id="SignalP"/>
    </source>
</evidence>
<keyword evidence="8" id="KW-1185">Reference proteome</keyword>
<dbReference type="InterPro" id="IPR002938">
    <property type="entry name" value="FAD-bd"/>
</dbReference>
<keyword evidence="4" id="KW-0560">Oxidoreductase</keyword>